<evidence type="ECO:0000256" key="1">
    <source>
        <dbReference type="SAM" id="MobiDB-lite"/>
    </source>
</evidence>
<dbReference type="Proteomes" id="UP001419910">
    <property type="component" value="Unassembled WGS sequence"/>
</dbReference>
<evidence type="ECO:0008006" key="4">
    <source>
        <dbReference type="Google" id="ProtNLM"/>
    </source>
</evidence>
<evidence type="ECO:0000313" key="3">
    <source>
        <dbReference type="Proteomes" id="UP001419910"/>
    </source>
</evidence>
<protein>
    <recommendedName>
        <fullName evidence="4">Ribbon-helix-helix protein CopG domain-containing protein</fullName>
    </recommendedName>
</protein>
<reference evidence="2 3" key="1">
    <citation type="submission" date="2024-05" db="EMBL/GenBank/DDBJ databases">
        <authorList>
            <person name="Liu Q."/>
            <person name="Xin Y.-H."/>
        </authorList>
    </citation>
    <scope>NUCLEOTIDE SEQUENCE [LARGE SCALE GENOMIC DNA]</scope>
    <source>
        <strain evidence="2 3">CGMCC 1.10181</strain>
    </source>
</reference>
<keyword evidence="3" id="KW-1185">Reference proteome</keyword>
<organism evidence="2 3">
    <name type="scientific">Sphingomonas oligophenolica</name>
    <dbReference type="NCBI Taxonomy" id="301154"/>
    <lineage>
        <taxon>Bacteria</taxon>
        <taxon>Pseudomonadati</taxon>
        <taxon>Pseudomonadota</taxon>
        <taxon>Alphaproteobacteria</taxon>
        <taxon>Sphingomonadales</taxon>
        <taxon>Sphingomonadaceae</taxon>
        <taxon>Sphingomonas</taxon>
    </lineage>
</organism>
<comment type="caution">
    <text evidence="2">The sequence shown here is derived from an EMBL/GenBank/DDBJ whole genome shotgun (WGS) entry which is preliminary data.</text>
</comment>
<name>A0ABU9Y424_9SPHN</name>
<gene>
    <name evidence="2" type="ORF">ABC974_12970</name>
</gene>
<feature type="region of interest" description="Disordered" evidence="1">
    <location>
        <begin position="22"/>
        <end position="42"/>
    </location>
</feature>
<evidence type="ECO:0000313" key="2">
    <source>
        <dbReference type="EMBL" id="MEN2790544.1"/>
    </source>
</evidence>
<sequence>MTRVSNADHVLLLLQEQLSRLGKERSTRREPVQTARKGTPEPVTRLRALAAREGISEDDMKRALVRSVLVQQLGEAIGTDPAFEAIASDVMRIIGESEAGRDLLDKAMLQLGRQP</sequence>
<feature type="compositionally biased region" description="Basic and acidic residues" evidence="1">
    <location>
        <begin position="22"/>
        <end position="31"/>
    </location>
</feature>
<accession>A0ABU9Y424</accession>
<dbReference type="RefSeq" id="WP_343888291.1">
    <property type="nucleotide sequence ID" value="NZ_BAAAEH010000008.1"/>
</dbReference>
<proteinExistence type="predicted"/>
<dbReference type="EMBL" id="JBDIME010000010">
    <property type="protein sequence ID" value="MEN2790544.1"/>
    <property type="molecule type" value="Genomic_DNA"/>
</dbReference>